<keyword evidence="13 24" id="KW-1133">Transmembrane helix</keyword>
<comment type="subcellular location">
    <subcellularLocation>
        <location evidence="2">Cell membrane</location>
        <topology evidence="2">Multi-pass membrane protein</topology>
    </subcellularLocation>
</comment>
<keyword evidence="14" id="KW-0443">Lipid metabolism</keyword>
<evidence type="ECO:0000256" key="17">
    <source>
        <dbReference type="ARBA" id="ARBA00023264"/>
    </source>
</evidence>
<feature type="transmembrane region" description="Helical" evidence="24">
    <location>
        <begin position="107"/>
        <end position="124"/>
    </location>
</feature>
<dbReference type="PATRIC" id="fig|1423747.3.peg.1554"/>
<evidence type="ECO:0000256" key="11">
    <source>
        <dbReference type="ARBA" id="ARBA00022692"/>
    </source>
</evidence>
<dbReference type="AlphaFoldDB" id="A0A0R1RQK9"/>
<comment type="pathway">
    <text evidence="3">Phospholipid metabolism; CDP-diacylglycerol biosynthesis; CDP-diacylglycerol from sn-glycerol 3-phosphate: step 3/3.</text>
</comment>
<evidence type="ECO:0000256" key="12">
    <source>
        <dbReference type="ARBA" id="ARBA00022695"/>
    </source>
</evidence>
<dbReference type="Pfam" id="PF01148">
    <property type="entry name" value="CTP_transf_1"/>
    <property type="match status" value="1"/>
</dbReference>
<evidence type="ECO:0000256" key="7">
    <source>
        <dbReference type="ARBA" id="ARBA00019373"/>
    </source>
</evidence>
<protein>
    <recommendedName>
        <fullName evidence="7">Phosphatidate cytidylyltransferase</fullName>
        <ecNumber evidence="6">2.7.7.41</ecNumber>
    </recommendedName>
    <alternativeName>
        <fullName evidence="20">CDP-DAG synthase</fullName>
    </alternativeName>
    <alternativeName>
        <fullName evidence="22">CDP-DG synthase</fullName>
    </alternativeName>
    <alternativeName>
        <fullName evidence="18">CDP-diacylglycerol synthase</fullName>
    </alternativeName>
    <alternativeName>
        <fullName evidence="21">CDP-diglyceride pyrophosphorylase</fullName>
    </alternativeName>
    <alternativeName>
        <fullName evidence="23">CDP-diglyceride synthase</fullName>
    </alternativeName>
    <alternativeName>
        <fullName evidence="19">CTP:phosphatidate cytidylyltransferase</fullName>
    </alternativeName>
</protein>
<comment type="caution">
    <text evidence="25">The sequence shown here is derived from an EMBL/GenBank/DDBJ whole genome shotgun (WGS) entry which is preliminary data.</text>
</comment>
<keyword evidence="9" id="KW-0444">Lipid biosynthesis</keyword>
<dbReference type="RefSeq" id="WP_025083991.1">
    <property type="nucleotide sequence ID" value="NZ_AZEX01000044.1"/>
</dbReference>
<dbReference type="Proteomes" id="UP000051264">
    <property type="component" value="Unassembled WGS sequence"/>
</dbReference>
<comment type="pathway">
    <text evidence="4">Lipid metabolism.</text>
</comment>
<feature type="transmembrane region" description="Helical" evidence="24">
    <location>
        <begin position="6"/>
        <end position="36"/>
    </location>
</feature>
<reference evidence="25 26" key="1">
    <citation type="journal article" date="2015" name="Genome Announc.">
        <title>Expanding the biotechnology potential of lactobacilli through comparative genomics of 213 strains and associated genera.</title>
        <authorList>
            <person name="Sun Z."/>
            <person name="Harris H.M."/>
            <person name="McCann A."/>
            <person name="Guo C."/>
            <person name="Argimon S."/>
            <person name="Zhang W."/>
            <person name="Yang X."/>
            <person name="Jeffery I.B."/>
            <person name="Cooney J.C."/>
            <person name="Kagawa T.F."/>
            <person name="Liu W."/>
            <person name="Song Y."/>
            <person name="Salvetti E."/>
            <person name="Wrobel A."/>
            <person name="Rasinkangas P."/>
            <person name="Parkhill J."/>
            <person name="Rea M.C."/>
            <person name="O'Sullivan O."/>
            <person name="Ritari J."/>
            <person name="Douillard F.P."/>
            <person name="Paul Ross R."/>
            <person name="Yang R."/>
            <person name="Briner A.E."/>
            <person name="Felis G.E."/>
            <person name="de Vos W.M."/>
            <person name="Barrangou R."/>
            <person name="Klaenhammer T.R."/>
            <person name="Caufield P.W."/>
            <person name="Cui Y."/>
            <person name="Zhang H."/>
            <person name="O'Toole P.W."/>
        </authorList>
    </citation>
    <scope>NUCLEOTIDE SEQUENCE [LARGE SCALE GENOMIC DNA]</scope>
    <source>
        <strain evidence="25 26">DSM 14340</strain>
    </source>
</reference>
<proteinExistence type="inferred from homology"/>
<comment type="similarity">
    <text evidence="5">Belongs to the CDS family.</text>
</comment>
<evidence type="ECO:0000256" key="23">
    <source>
        <dbReference type="ARBA" id="ARBA00033406"/>
    </source>
</evidence>
<gene>
    <name evidence="25" type="ORF">FC69_GL001526</name>
</gene>
<keyword evidence="8" id="KW-1003">Cell membrane</keyword>
<keyword evidence="11 24" id="KW-0812">Transmembrane</keyword>
<evidence type="ECO:0000256" key="5">
    <source>
        <dbReference type="ARBA" id="ARBA00010185"/>
    </source>
</evidence>
<evidence type="ECO:0000256" key="22">
    <source>
        <dbReference type="ARBA" id="ARBA00032743"/>
    </source>
</evidence>
<evidence type="ECO:0000313" key="25">
    <source>
        <dbReference type="EMBL" id="KRL59567.1"/>
    </source>
</evidence>
<feature type="transmembrane region" description="Helical" evidence="24">
    <location>
        <begin position="136"/>
        <end position="154"/>
    </location>
</feature>
<evidence type="ECO:0000313" key="26">
    <source>
        <dbReference type="Proteomes" id="UP000051264"/>
    </source>
</evidence>
<evidence type="ECO:0000256" key="9">
    <source>
        <dbReference type="ARBA" id="ARBA00022516"/>
    </source>
</evidence>
<keyword evidence="12" id="KW-0548">Nucleotidyltransferase</keyword>
<dbReference type="EC" id="2.7.7.41" evidence="6"/>
<feature type="transmembrane region" description="Helical" evidence="24">
    <location>
        <begin position="48"/>
        <end position="71"/>
    </location>
</feature>
<name>A0A0R1RQK9_9LACO</name>
<dbReference type="STRING" id="1423747.FC69_GL001526"/>
<accession>A0A0R1RQK9</accession>
<keyword evidence="10" id="KW-0808">Transferase</keyword>
<evidence type="ECO:0000256" key="3">
    <source>
        <dbReference type="ARBA" id="ARBA00005119"/>
    </source>
</evidence>
<dbReference type="OrthoDB" id="9799199at2"/>
<evidence type="ECO:0000256" key="13">
    <source>
        <dbReference type="ARBA" id="ARBA00022989"/>
    </source>
</evidence>
<dbReference type="GO" id="GO:0005886">
    <property type="term" value="C:plasma membrane"/>
    <property type="evidence" value="ECO:0007669"/>
    <property type="project" value="UniProtKB-SubCell"/>
</dbReference>
<evidence type="ECO:0000256" key="2">
    <source>
        <dbReference type="ARBA" id="ARBA00004651"/>
    </source>
</evidence>
<evidence type="ECO:0000256" key="10">
    <source>
        <dbReference type="ARBA" id="ARBA00022679"/>
    </source>
</evidence>
<feature type="transmembrane region" description="Helical" evidence="24">
    <location>
        <begin position="175"/>
        <end position="193"/>
    </location>
</feature>
<organism evidence="25 26">
    <name type="scientific">Latilactobacillus fuchuensis DSM 14340 = JCM 11249</name>
    <dbReference type="NCBI Taxonomy" id="1423747"/>
    <lineage>
        <taxon>Bacteria</taxon>
        <taxon>Bacillati</taxon>
        <taxon>Bacillota</taxon>
        <taxon>Bacilli</taxon>
        <taxon>Lactobacillales</taxon>
        <taxon>Lactobacillaceae</taxon>
        <taxon>Latilactobacillus</taxon>
    </lineage>
</organism>
<evidence type="ECO:0000256" key="21">
    <source>
        <dbReference type="ARBA" id="ARBA00032396"/>
    </source>
</evidence>
<evidence type="ECO:0000256" key="1">
    <source>
        <dbReference type="ARBA" id="ARBA00001698"/>
    </source>
</evidence>
<dbReference type="eggNOG" id="COG4589">
    <property type="taxonomic scope" value="Bacteria"/>
</dbReference>
<dbReference type="GO" id="GO:0004605">
    <property type="term" value="F:phosphatidate cytidylyltransferase activity"/>
    <property type="evidence" value="ECO:0007669"/>
    <property type="project" value="UniProtKB-EC"/>
</dbReference>
<dbReference type="PANTHER" id="PTHR46382">
    <property type="entry name" value="PHOSPHATIDATE CYTIDYLYLTRANSFERASE"/>
    <property type="match status" value="1"/>
</dbReference>
<evidence type="ECO:0000256" key="16">
    <source>
        <dbReference type="ARBA" id="ARBA00023209"/>
    </source>
</evidence>
<evidence type="ECO:0000256" key="18">
    <source>
        <dbReference type="ARBA" id="ARBA00029893"/>
    </source>
</evidence>
<dbReference type="EMBL" id="AZEX01000044">
    <property type="protein sequence ID" value="KRL59567.1"/>
    <property type="molecule type" value="Genomic_DNA"/>
</dbReference>
<comment type="catalytic activity">
    <reaction evidence="1">
        <text>a 1,2-diacyl-sn-glycero-3-phosphate + CTP + H(+) = a CDP-1,2-diacyl-sn-glycerol + diphosphate</text>
        <dbReference type="Rhea" id="RHEA:16229"/>
        <dbReference type="ChEBI" id="CHEBI:15378"/>
        <dbReference type="ChEBI" id="CHEBI:33019"/>
        <dbReference type="ChEBI" id="CHEBI:37563"/>
        <dbReference type="ChEBI" id="CHEBI:58332"/>
        <dbReference type="ChEBI" id="CHEBI:58608"/>
        <dbReference type="EC" id="2.7.7.41"/>
    </reaction>
</comment>
<evidence type="ECO:0000256" key="24">
    <source>
        <dbReference type="SAM" id="Phobius"/>
    </source>
</evidence>
<sequence length="262" mass="28636">MKQRVITAVVALIIFIPILIFGGVFIDVAAAVLALVALSEIFIMRKRIIVSPDAMVAGLAVLSLVLPTTAFDWLPTGVSQFDLFYLFIAILLAITVFTKNRVNFDDMGVTTLASLYIGLGFHYLAATRNIGGFDTVMYILLVIWMTDIGAYTFGRMFGKNKLWPAISPNKTWEGSIGGTLSAVVVAAIYLIFFPQAYSMPVMIGLTVIFSICGQLGDLVESAYKRYYGVKDSGKVLPGHGGILDRFDSMLFVLPLLHLFGLI</sequence>
<keyword evidence="16" id="KW-0594">Phospholipid biosynthesis</keyword>
<dbReference type="PANTHER" id="PTHR46382:SF1">
    <property type="entry name" value="PHOSPHATIDATE CYTIDYLYLTRANSFERASE"/>
    <property type="match status" value="1"/>
</dbReference>
<evidence type="ECO:0000256" key="14">
    <source>
        <dbReference type="ARBA" id="ARBA00023098"/>
    </source>
</evidence>
<evidence type="ECO:0000256" key="4">
    <source>
        <dbReference type="ARBA" id="ARBA00005189"/>
    </source>
</evidence>
<evidence type="ECO:0000256" key="15">
    <source>
        <dbReference type="ARBA" id="ARBA00023136"/>
    </source>
</evidence>
<evidence type="ECO:0000256" key="6">
    <source>
        <dbReference type="ARBA" id="ARBA00012487"/>
    </source>
</evidence>
<feature type="transmembrane region" description="Helical" evidence="24">
    <location>
        <begin position="199"/>
        <end position="219"/>
    </location>
</feature>
<feature type="transmembrane region" description="Helical" evidence="24">
    <location>
        <begin position="83"/>
        <end position="100"/>
    </location>
</feature>
<evidence type="ECO:0000256" key="19">
    <source>
        <dbReference type="ARBA" id="ARBA00031825"/>
    </source>
</evidence>
<evidence type="ECO:0000256" key="8">
    <source>
        <dbReference type="ARBA" id="ARBA00022475"/>
    </source>
</evidence>
<keyword evidence="15 24" id="KW-0472">Membrane</keyword>
<keyword evidence="17" id="KW-1208">Phospholipid metabolism</keyword>
<evidence type="ECO:0000256" key="20">
    <source>
        <dbReference type="ARBA" id="ARBA00032253"/>
    </source>
</evidence>
<dbReference type="GO" id="GO:0016024">
    <property type="term" value="P:CDP-diacylglycerol biosynthetic process"/>
    <property type="evidence" value="ECO:0007669"/>
    <property type="project" value="TreeGrafter"/>
</dbReference>